<reference evidence="5" key="1">
    <citation type="submission" date="2018-05" db="EMBL/GenBank/DDBJ databases">
        <title>Draft genome sequence of Stemphylium lycopersici strain CIDEFI 213.</title>
        <authorList>
            <person name="Medina R."/>
            <person name="Franco M.E.E."/>
            <person name="Lucentini C.G."/>
            <person name="Saparrat M.C.N."/>
            <person name="Balatti P.A."/>
        </authorList>
    </citation>
    <scope>NUCLEOTIDE SEQUENCE [LARGE SCALE GENOMIC DNA]</scope>
    <source>
        <strain evidence="5">CIDEFI 213</strain>
    </source>
</reference>
<dbReference type="Gene3D" id="3.20.120.10">
    <property type="entry name" value="Hydrophobin"/>
    <property type="match status" value="1"/>
</dbReference>
<dbReference type="PANTHER" id="PTHR42341:SF1">
    <property type="entry name" value="HYDROPHOBIN"/>
    <property type="match status" value="1"/>
</dbReference>
<evidence type="ECO:0000256" key="1">
    <source>
        <dbReference type="ARBA" id="ARBA00009576"/>
    </source>
</evidence>
<dbReference type="OrthoDB" id="4500971at2759"/>
<evidence type="ECO:0000256" key="3">
    <source>
        <dbReference type="SAM" id="MobiDB-lite"/>
    </source>
</evidence>
<accession>A0A364MWU2</accession>
<evidence type="ECO:0000313" key="4">
    <source>
        <dbReference type="EMBL" id="RAR05906.1"/>
    </source>
</evidence>
<gene>
    <name evidence="4" type="ORF">DDE83_007177</name>
</gene>
<dbReference type="Proteomes" id="UP000249619">
    <property type="component" value="Unassembled WGS sequence"/>
</dbReference>
<sequence length="150" mass="14377">MRYAVLAFAAGAAAAPFSARSASVCPNGLYSNPQCCATDVLGAIGLNCAVPDTTPMTTDDFISGCAAAGQQAKCCVIPIANQDVLCQDVSPGAGDGDDGGAPVVTPTAPGGGAPTAPGGGASSTPCESSAAPEPTKPAPPAETSDCGCDE</sequence>
<keyword evidence="5" id="KW-1185">Reference proteome</keyword>
<dbReference type="STRING" id="183478.A0A364MWU2"/>
<evidence type="ECO:0000313" key="5">
    <source>
        <dbReference type="Proteomes" id="UP000249619"/>
    </source>
</evidence>
<dbReference type="Pfam" id="PF06766">
    <property type="entry name" value="Hydrophobin_2"/>
    <property type="match status" value="1"/>
</dbReference>
<feature type="region of interest" description="Disordered" evidence="3">
    <location>
        <begin position="88"/>
        <end position="150"/>
    </location>
</feature>
<feature type="compositionally biased region" description="Gly residues" evidence="3">
    <location>
        <begin position="109"/>
        <end position="121"/>
    </location>
</feature>
<dbReference type="CDD" id="cd23508">
    <property type="entry name" value="hydrophobin_II"/>
    <property type="match status" value="1"/>
</dbReference>
<dbReference type="PANTHER" id="PTHR42341">
    <property type="entry name" value="HYDROPHOBIN"/>
    <property type="match status" value="1"/>
</dbReference>
<organism evidence="4 5">
    <name type="scientific">Stemphylium lycopersici</name>
    <name type="common">Tomato gray leaf spot disease fungus</name>
    <name type="synonym">Thyrospora lycopersici</name>
    <dbReference type="NCBI Taxonomy" id="183478"/>
    <lineage>
        <taxon>Eukaryota</taxon>
        <taxon>Fungi</taxon>
        <taxon>Dikarya</taxon>
        <taxon>Ascomycota</taxon>
        <taxon>Pezizomycotina</taxon>
        <taxon>Dothideomycetes</taxon>
        <taxon>Pleosporomycetidae</taxon>
        <taxon>Pleosporales</taxon>
        <taxon>Pleosporineae</taxon>
        <taxon>Pleosporaceae</taxon>
        <taxon>Stemphylium</taxon>
    </lineage>
</organism>
<dbReference type="InterPro" id="IPR036686">
    <property type="entry name" value="Class_II_Hydrophobin_sf"/>
</dbReference>
<comment type="caution">
    <text evidence="4">The sequence shown here is derived from an EMBL/GenBank/DDBJ whole genome shotgun (WGS) entry which is preliminary data.</text>
</comment>
<evidence type="ECO:0000256" key="2">
    <source>
        <dbReference type="ARBA" id="ARBA00023157"/>
    </source>
</evidence>
<dbReference type="InterPro" id="IPR010636">
    <property type="entry name" value="Class_II_hydrophobin"/>
</dbReference>
<protein>
    <submittedName>
        <fullName evidence="4">Hydrophobin-like protein</fullName>
    </submittedName>
</protein>
<proteinExistence type="inferred from homology"/>
<dbReference type="GO" id="GO:0005576">
    <property type="term" value="C:extracellular region"/>
    <property type="evidence" value="ECO:0007669"/>
    <property type="project" value="InterPro"/>
</dbReference>
<dbReference type="AlphaFoldDB" id="A0A364MWU2"/>
<feature type="compositionally biased region" description="Low complexity" evidence="3">
    <location>
        <begin position="122"/>
        <end position="133"/>
    </location>
</feature>
<comment type="similarity">
    <text evidence="1">Belongs to the cerato-ulmin hydrophobin family.</text>
</comment>
<dbReference type="SUPFAM" id="SSF101751">
    <property type="entry name" value="Hydrophobin II, HfbII"/>
    <property type="match status" value="1"/>
</dbReference>
<name>A0A364MWU2_STELY</name>
<dbReference type="EMBL" id="QGDH01000124">
    <property type="protein sequence ID" value="RAR05906.1"/>
    <property type="molecule type" value="Genomic_DNA"/>
</dbReference>
<keyword evidence="2" id="KW-1015">Disulfide bond</keyword>